<evidence type="ECO:0000256" key="2">
    <source>
        <dbReference type="ARBA" id="ARBA00004892"/>
    </source>
</evidence>
<dbReference type="EC" id="5.3.1.12" evidence="4 7"/>
<protein>
    <recommendedName>
        <fullName evidence="5 7">Uronate isomerase</fullName>
        <ecNumber evidence="4 7">5.3.1.12</ecNumber>
    </recommendedName>
    <alternativeName>
        <fullName evidence="7">Glucuronate isomerase</fullName>
    </alternativeName>
    <alternativeName>
        <fullName evidence="7">Uronic isomerase</fullName>
    </alternativeName>
</protein>
<organism evidence="8 9">
    <name type="scientific">Gilliamella apicola</name>
    <dbReference type="NCBI Taxonomy" id="1196095"/>
    <lineage>
        <taxon>Bacteria</taxon>
        <taxon>Pseudomonadati</taxon>
        <taxon>Pseudomonadota</taxon>
        <taxon>Gammaproteobacteria</taxon>
        <taxon>Orbales</taxon>
        <taxon>Orbaceae</taxon>
        <taxon>Gilliamella</taxon>
    </lineage>
</organism>
<name>A0A2V4E4R4_9GAMM</name>
<dbReference type="UniPathway" id="UPA00246"/>
<dbReference type="Gene3D" id="3.20.20.140">
    <property type="entry name" value="Metal-dependent hydrolases"/>
    <property type="match status" value="1"/>
</dbReference>
<proteinExistence type="inferred from homology"/>
<dbReference type="PANTHER" id="PTHR30068">
    <property type="entry name" value="URONATE ISOMERASE"/>
    <property type="match status" value="1"/>
</dbReference>
<evidence type="ECO:0000256" key="3">
    <source>
        <dbReference type="ARBA" id="ARBA00008397"/>
    </source>
</evidence>
<dbReference type="SUPFAM" id="SSF51556">
    <property type="entry name" value="Metallo-dependent hydrolases"/>
    <property type="match status" value="1"/>
</dbReference>
<dbReference type="AlphaFoldDB" id="A0A2V4E4R4"/>
<comment type="catalytic activity">
    <reaction evidence="7">
        <text>aldehydo-D-galacturonate = keto-D-tagaturonate</text>
        <dbReference type="Rhea" id="RHEA:27702"/>
        <dbReference type="ChEBI" id="CHEBI:12952"/>
        <dbReference type="ChEBI" id="CHEBI:17886"/>
    </reaction>
</comment>
<comment type="pathway">
    <text evidence="2 7">Carbohydrate metabolism; pentose and glucuronate interconversion.</text>
</comment>
<dbReference type="Gene3D" id="1.10.2020.10">
    <property type="entry name" value="uronate isomerase, domain 2, chain A"/>
    <property type="match status" value="1"/>
</dbReference>
<dbReference type="PANTHER" id="PTHR30068:SF4">
    <property type="entry name" value="URONATE ISOMERASE"/>
    <property type="match status" value="1"/>
</dbReference>
<evidence type="ECO:0000313" key="9">
    <source>
        <dbReference type="Proteomes" id="UP000247483"/>
    </source>
</evidence>
<dbReference type="Proteomes" id="UP000247483">
    <property type="component" value="Unassembled WGS sequence"/>
</dbReference>
<dbReference type="GO" id="GO:0042840">
    <property type="term" value="P:D-glucuronate catabolic process"/>
    <property type="evidence" value="ECO:0007669"/>
    <property type="project" value="TreeGrafter"/>
</dbReference>
<dbReference type="NCBIfam" id="NF002794">
    <property type="entry name" value="PRK02925.1"/>
    <property type="match status" value="1"/>
</dbReference>
<dbReference type="InterPro" id="IPR003766">
    <property type="entry name" value="Uronate_isomerase"/>
</dbReference>
<evidence type="ECO:0000256" key="1">
    <source>
        <dbReference type="ARBA" id="ARBA00001165"/>
    </source>
</evidence>
<dbReference type="RefSeq" id="WP_110424138.1">
    <property type="nucleotide sequence ID" value="NZ_QGLP01000006.1"/>
</dbReference>
<dbReference type="HAMAP" id="MF_00675">
    <property type="entry name" value="UxaC"/>
    <property type="match status" value="1"/>
</dbReference>
<dbReference type="InterPro" id="IPR032466">
    <property type="entry name" value="Metal_Hydrolase"/>
</dbReference>
<accession>A0A2V4E4R4</accession>
<evidence type="ECO:0000313" key="8">
    <source>
        <dbReference type="EMBL" id="PXZ03377.1"/>
    </source>
</evidence>
<dbReference type="Pfam" id="PF02614">
    <property type="entry name" value="UxaC"/>
    <property type="match status" value="1"/>
</dbReference>
<comment type="catalytic activity">
    <reaction evidence="1 7">
        <text>D-glucuronate = D-fructuronate</text>
        <dbReference type="Rhea" id="RHEA:13049"/>
        <dbReference type="ChEBI" id="CHEBI:58720"/>
        <dbReference type="ChEBI" id="CHEBI:59863"/>
        <dbReference type="EC" id="5.3.1.12"/>
    </reaction>
</comment>
<evidence type="ECO:0000256" key="7">
    <source>
        <dbReference type="HAMAP-Rule" id="MF_00675"/>
    </source>
</evidence>
<evidence type="ECO:0000256" key="5">
    <source>
        <dbReference type="ARBA" id="ARBA00020555"/>
    </source>
</evidence>
<sequence>MKKFLDDNFLLQTDAAQRLYFDYAKDQPIYDYHCHLPPKDIAENKNFSNLAEIWLAGDHYKWRVLRTAGIDEKFITGDASDYEKYLTWAKVVPLTLGNPIYHWTHLELKRPFGIKDILLNEKTADKIWTEANAKLTTAEFSTRGILTQMNVKAVGTTDDPIDSLEYHKQIALDSSLQTKVRPSWRPDKVFKIELTGFVDYIAQLGQVADIEINNFEKLLCALTKRLDHFEQHGCEAADHGIEILRYADIPPEKQLDHILTKRLTNQPLSELEIAQFSTAVLVWLGKQYHKRNWVMQLHLGALRNNNQRMFKLLGPDAGFDSIGDRPIAEPLSSLLGILDLTDELPKTILYCLNPRDNEVLATMAGNFQGSGIAGKIQFGSGWWFNDQKDGMERQLMQLSQMGLLSQFVGMLTDSRSFLSFTRHEYFRRILCNLVGNWMVNGEIPADFDLVGNMISNICFNNANHYFSKKQ</sequence>
<keyword evidence="6 7" id="KW-0413">Isomerase</keyword>
<dbReference type="GO" id="GO:0008880">
    <property type="term" value="F:glucuronate isomerase activity"/>
    <property type="evidence" value="ECO:0007669"/>
    <property type="project" value="UniProtKB-UniRule"/>
</dbReference>
<evidence type="ECO:0000256" key="6">
    <source>
        <dbReference type="ARBA" id="ARBA00023235"/>
    </source>
</evidence>
<evidence type="ECO:0000256" key="4">
    <source>
        <dbReference type="ARBA" id="ARBA00012546"/>
    </source>
</evidence>
<dbReference type="GO" id="GO:0019698">
    <property type="term" value="P:D-galacturonate catabolic process"/>
    <property type="evidence" value="ECO:0007669"/>
    <property type="project" value="TreeGrafter"/>
</dbReference>
<dbReference type="EMBL" id="QGLP01000006">
    <property type="protein sequence ID" value="PXZ03377.1"/>
    <property type="molecule type" value="Genomic_DNA"/>
</dbReference>
<gene>
    <name evidence="7" type="primary">uxaC</name>
    <name evidence="8" type="ORF">DKK79_11035</name>
</gene>
<comment type="caution">
    <text evidence="8">The sequence shown here is derived from an EMBL/GenBank/DDBJ whole genome shotgun (WGS) entry which is preliminary data.</text>
</comment>
<comment type="similarity">
    <text evidence="3 7">Belongs to the metallo-dependent hydrolases superfamily. Uronate isomerase family.</text>
</comment>
<reference evidence="8 9" key="1">
    <citation type="submission" date="2018-05" db="EMBL/GenBank/DDBJ databases">
        <title>Reference genomes for bee gut microbiota database.</title>
        <authorList>
            <person name="Ellegaard K.M."/>
        </authorList>
    </citation>
    <scope>NUCLEOTIDE SEQUENCE [LARGE SCALE GENOMIC DNA]</scope>
    <source>
        <strain evidence="8 9">ESL0177</strain>
    </source>
</reference>